<accession>K9VI30</accession>
<keyword evidence="14 15" id="KW-0694">RNA-binding</keyword>
<dbReference type="InterPro" id="IPR011907">
    <property type="entry name" value="RNase_III"/>
</dbReference>
<keyword evidence="5 15" id="KW-0963">Cytoplasm</keyword>
<dbReference type="PROSITE" id="PS50137">
    <property type="entry name" value="DS_RBD"/>
    <property type="match status" value="1"/>
</dbReference>
<keyword evidence="9 15" id="KW-0540">Nuclease</keyword>
<comment type="cofactor">
    <cofactor evidence="15">
        <name>Mg(2+)</name>
        <dbReference type="ChEBI" id="CHEBI:18420"/>
    </cofactor>
</comment>
<dbReference type="SMART" id="SM00535">
    <property type="entry name" value="RIBOc"/>
    <property type="match status" value="1"/>
</dbReference>
<dbReference type="InterPro" id="IPR014720">
    <property type="entry name" value="dsRBD_dom"/>
</dbReference>
<dbReference type="eggNOG" id="COG0571">
    <property type="taxonomic scope" value="Bacteria"/>
</dbReference>
<dbReference type="InterPro" id="IPR000999">
    <property type="entry name" value="RNase_III_dom"/>
</dbReference>
<evidence type="ECO:0000256" key="1">
    <source>
        <dbReference type="ARBA" id="ARBA00000109"/>
    </source>
</evidence>
<comment type="function">
    <text evidence="15">Digests double-stranded RNA. Involved in the processing of primary rRNA transcript to yield the immediate precursors to the large and small rRNAs (23S and 16S). Processes some mRNAs, and tRNAs when they are encoded in the rRNA operon. Processes pre-crRNA and tracrRNA of type II CRISPR loci if present in the organism.</text>
</comment>
<keyword evidence="10 15" id="KW-0479">Metal-binding</keyword>
<dbReference type="GO" id="GO:0046872">
    <property type="term" value="F:metal ion binding"/>
    <property type="evidence" value="ECO:0007669"/>
    <property type="project" value="UniProtKB-KW"/>
</dbReference>
<evidence type="ECO:0000313" key="19">
    <source>
        <dbReference type="Proteomes" id="UP000010478"/>
    </source>
</evidence>
<protein>
    <recommendedName>
        <fullName evidence="15">Ribonuclease 3</fullName>
        <ecNumber evidence="15">3.1.26.3</ecNumber>
    </recommendedName>
    <alternativeName>
        <fullName evidence="15">Ribonuclease III</fullName>
        <shortName evidence="15">RNase III</shortName>
    </alternativeName>
</protein>
<feature type="binding site" evidence="15">
    <location>
        <position position="282"/>
    </location>
    <ligand>
        <name>Mg(2+)</name>
        <dbReference type="ChEBI" id="CHEBI:18420"/>
    </ligand>
</feature>
<comment type="catalytic activity">
    <reaction evidence="1 15">
        <text>Endonucleolytic cleavage to 5'-phosphomonoester.</text>
        <dbReference type="EC" id="3.1.26.3"/>
    </reaction>
</comment>
<comment type="subunit">
    <text evidence="4 15">Homodimer.</text>
</comment>
<evidence type="ECO:0000256" key="8">
    <source>
        <dbReference type="ARBA" id="ARBA00022694"/>
    </source>
</evidence>
<keyword evidence="12 15" id="KW-0378">Hydrolase</keyword>
<evidence type="ECO:0000256" key="11">
    <source>
        <dbReference type="ARBA" id="ARBA00022759"/>
    </source>
</evidence>
<dbReference type="FunFam" id="1.10.1520.10:FF:000001">
    <property type="entry name" value="Ribonuclease 3"/>
    <property type="match status" value="1"/>
</dbReference>
<evidence type="ECO:0000256" key="2">
    <source>
        <dbReference type="ARBA" id="ARBA00004496"/>
    </source>
</evidence>
<evidence type="ECO:0000256" key="13">
    <source>
        <dbReference type="ARBA" id="ARBA00022842"/>
    </source>
</evidence>
<dbReference type="GO" id="GO:0006364">
    <property type="term" value="P:rRNA processing"/>
    <property type="evidence" value="ECO:0007669"/>
    <property type="project" value="UniProtKB-UniRule"/>
</dbReference>
<dbReference type="HOGENOM" id="CLU_688568_0_0_3"/>
<dbReference type="Pfam" id="PF14622">
    <property type="entry name" value="Ribonucleas_3_3"/>
    <property type="match status" value="1"/>
</dbReference>
<dbReference type="GO" id="GO:0019843">
    <property type="term" value="F:rRNA binding"/>
    <property type="evidence" value="ECO:0007669"/>
    <property type="project" value="UniProtKB-KW"/>
</dbReference>
<evidence type="ECO:0000256" key="7">
    <source>
        <dbReference type="ARBA" id="ARBA00022664"/>
    </source>
</evidence>
<dbReference type="SUPFAM" id="SSF54768">
    <property type="entry name" value="dsRNA-binding domain-like"/>
    <property type="match status" value="1"/>
</dbReference>
<dbReference type="GO" id="GO:0003725">
    <property type="term" value="F:double-stranded RNA binding"/>
    <property type="evidence" value="ECO:0007669"/>
    <property type="project" value="TreeGrafter"/>
</dbReference>
<evidence type="ECO:0000256" key="6">
    <source>
        <dbReference type="ARBA" id="ARBA00022552"/>
    </source>
</evidence>
<evidence type="ECO:0000256" key="14">
    <source>
        <dbReference type="ARBA" id="ARBA00022884"/>
    </source>
</evidence>
<dbReference type="GO" id="GO:0008033">
    <property type="term" value="P:tRNA processing"/>
    <property type="evidence" value="ECO:0007669"/>
    <property type="project" value="UniProtKB-KW"/>
</dbReference>
<dbReference type="PANTHER" id="PTHR11207">
    <property type="entry name" value="RIBONUCLEASE III"/>
    <property type="match status" value="1"/>
</dbReference>
<feature type="domain" description="RNase III" evidence="17">
    <location>
        <begin position="162"/>
        <end position="296"/>
    </location>
</feature>
<dbReference type="CDD" id="cd00593">
    <property type="entry name" value="RIBOc"/>
    <property type="match status" value="1"/>
</dbReference>
<feature type="binding site" evidence="15">
    <location>
        <position position="285"/>
    </location>
    <ligand>
        <name>Mg(2+)</name>
        <dbReference type="ChEBI" id="CHEBI:18420"/>
    </ligand>
</feature>
<evidence type="ECO:0000256" key="5">
    <source>
        <dbReference type="ARBA" id="ARBA00022490"/>
    </source>
</evidence>
<gene>
    <name evidence="15" type="primary">rnc</name>
    <name evidence="18" type="ORF">Osc7112_2759</name>
</gene>
<feature type="binding site" evidence="15">
    <location>
        <position position="209"/>
    </location>
    <ligand>
        <name>Mg(2+)</name>
        <dbReference type="ChEBI" id="CHEBI:18420"/>
    </ligand>
</feature>
<dbReference type="Gene3D" id="3.30.160.20">
    <property type="match status" value="1"/>
</dbReference>
<dbReference type="KEGG" id="oni:Osc7112_2759"/>
<keyword evidence="13 15" id="KW-0460">Magnesium</keyword>
<dbReference type="RefSeq" id="WP_015176456.1">
    <property type="nucleotide sequence ID" value="NC_019729.1"/>
</dbReference>
<evidence type="ECO:0000256" key="12">
    <source>
        <dbReference type="ARBA" id="ARBA00022801"/>
    </source>
</evidence>
<dbReference type="NCBIfam" id="TIGR02191">
    <property type="entry name" value="RNaseIII"/>
    <property type="match status" value="1"/>
</dbReference>
<dbReference type="GO" id="GO:0006397">
    <property type="term" value="P:mRNA processing"/>
    <property type="evidence" value="ECO:0007669"/>
    <property type="project" value="UniProtKB-UniRule"/>
</dbReference>
<sequence length="400" mass="45044">MAISNRGRIDRALNLLCQGLYPYLKQEMQGVYSNSWEKEAKSCLPKHKPLKQKSADSILSEDVAMLLLVMSKQWDKVFNEKLNSTGNGLVTELIQVRNDWAHQVPFSTANTYRALDSIARLLKAVSAPQADIKEVEKQQQEVLRLLSQEQTRQENRHFSAEEDRIRERLSDLLKRLPFQEADLLNQALTHRSYLYENPKAVSKDNQLLEFLGDALLTFLSGQYLYRHYSNKNEGDLTRLRSLLVEDKQLAKFAAALNIGQWMLLGRGEATSGGTAKESLLSNTFEAIIGAYFLDSGIEAVRDFVEPLFTPVVEELISSGSEPDSNIPGDPKNQLQECVHQNIGPITPQYITIQEAGPDHAKEFTVEVRINGQVYGQGSGRSKKEAEKRAAEAALKKLRLI</sequence>
<dbReference type="GO" id="GO:0010468">
    <property type="term" value="P:regulation of gene expression"/>
    <property type="evidence" value="ECO:0007669"/>
    <property type="project" value="TreeGrafter"/>
</dbReference>
<feature type="active site" evidence="15">
    <location>
        <position position="213"/>
    </location>
</feature>
<feature type="domain" description="DRBM" evidence="16">
    <location>
        <begin position="329"/>
        <end position="399"/>
    </location>
</feature>
<dbReference type="OrthoDB" id="9805026at2"/>
<dbReference type="GO" id="GO:0004525">
    <property type="term" value="F:ribonuclease III activity"/>
    <property type="evidence" value="ECO:0007669"/>
    <property type="project" value="UniProtKB-UniRule"/>
</dbReference>
<evidence type="ECO:0000256" key="3">
    <source>
        <dbReference type="ARBA" id="ARBA00010183"/>
    </source>
</evidence>
<dbReference type="InterPro" id="IPR036389">
    <property type="entry name" value="RNase_III_sf"/>
</dbReference>
<keyword evidence="7 15" id="KW-0507">mRNA processing</keyword>
<dbReference type="FunFam" id="3.30.160.20:FF:000003">
    <property type="entry name" value="Ribonuclease 3"/>
    <property type="match status" value="1"/>
</dbReference>
<reference evidence="18 19" key="1">
    <citation type="submission" date="2012-05" db="EMBL/GenBank/DDBJ databases">
        <title>Finished chromosome of genome of Oscillatoria sp. PCC 7112.</title>
        <authorList>
            <consortium name="US DOE Joint Genome Institute"/>
            <person name="Gugger M."/>
            <person name="Coursin T."/>
            <person name="Rippka R."/>
            <person name="Tandeau De Marsac N."/>
            <person name="Huntemann M."/>
            <person name="Wei C.-L."/>
            <person name="Han J."/>
            <person name="Detter J.C."/>
            <person name="Han C."/>
            <person name="Tapia R."/>
            <person name="Davenport K."/>
            <person name="Daligault H."/>
            <person name="Erkkila T."/>
            <person name="Gu W."/>
            <person name="Munk A.C.C."/>
            <person name="Teshima H."/>
            <person name="Xu Y."/>
            <person name="Chain P."/>
            <person name="Chen A."/>
            <person name="Krypides N."/>
            <person name="Mavromatis K."/>
            <person name="Markowitz V."/>
            <person name="Szeto E."/>
            <person name="Ivanova N."/>
            <person name="Mikhailova N."/>
            <person name="Ovchinnikova G."/>
            <person name="Pagani I."/>
            <person name="Pati A."/>
            <person name="Goodwin L."/>
            <person name="Peters L."/>
            <person name="Pitluck S."/>
            <person name="Woyke T."/>
            <person name="Kerfeld C."/>
        </authorList>
    </citation>
    <scope>NUCLEOTIDE SEQUENCE [LARGE SCALE GENOMIC DNA]</scope>
    <source>
        <strain evidence="18 19">PCC 7112</strain>
    </source>
</reference>
<dbReference type="PANTHER" id="PTHR11207:SF0">
    <property type="entry name" value="RIBONUCLEASE 3"/>
    <property type="match status" value="1"/>
</dbReference>
<dbReference type="Pfam" id="PF00035">
    <property type="entry name" value="dsrm"/>
    <property type="match status" value="1"/>
</dbReference>
<dbReference type="SUPFAM" id="SSF69065">
    <property type="entry name" value="RNase III domain-like"/>
    <property type="match status" value="1"/>
</dbReference>
<evidence type="ECO:0000256" key="10">
    <source>
        <dbReference type="ARBA" id="ARBA00022723"/>
    </source>
</evidence>
<evidence type="ECO:0000313" key="18">
    <source>
        <dbReference type="EMBL" id="AFZ07169.1"/>
    </source>
</evidence>
<feature type="active site" evidence="15">
    <location>
        <position position="285"/>
    </location>
</feature>
<keyword evidence="8 15" id="KW-0819">tRNA processing</keyword>
<dbReference type="CDD" id="cd10845">
    <property type="entry name" value="DSRM_RNAse_III_family"/>
    <property type="match status" value="1"/>
</dbReference>
<dbReference type="Pfam" id="PF18731">
    <property type="entry name" value="HEPN_Swt1"/>
    <property type="match status" value="1"/>
</dbReference>
<evidence type="ECO:0000259" key="16">
    <source>
        <dbReference type="PROSITE" id="PS50137"/>
    </source>
</evidence>
<dbReference type="Gene3D" id="1.10.1520.10">
    <property type="entry name" value="Ribonuclease III domain"/>
    <property type="match status" value="1"/>
</dbReference>
<dbReference type="GO" id="GO:0005737">
    <property type="term" value="C:cytoplasm"/>
    <property type="evidence" value="ECO:0007669"/>
    <property type="project" value="UniProtKB-SubCell"/>
</dbReference>
<organism evidence="18 19">
    <name type="scientific">Phormidium nigroviride PCC 7112</name>
    <dbReference type="NCBI Taxonomy" id="179408"/>
    <lineage>
        <taxon>Bacteria</taxon>
        <taxon>Bacillati</taxon>
        <taxon>Cyanobacteriota</taxon>
        <taxon>Cyanophyceae</taxon>
        <taxon>Oscillatoriophycideae</taxon>
        <taxon>Oscillatoriales</taxon>
        <taxon>Oscillatoriaceae</taxon>
        <taxon>Phormidium</taxon>
    </lineage>
</organism>
<dbReference type="AlphaFoldDB" id="K9VI30"/>
<keyword evidence="11 15" id="KW-0255">Endonuclease</keyword>
<dbReference type="PATRIC" id="fig|179408.3.peg.3386"/>
<dbReference type="EMBL" id="CP003614">
    <property type="protein sequence ID" value="AFZ07169.1"/>
    <property type="molecule type" value="Genomic_DNA"/>
</dbReference>
<dbReference type="PROSITE" id="PS50142">
    <property type="entry name" value="RNASE_3_2"/>
    <property type="match status" value="1"/>
</dbReference>
<dbReference type="GO" id="GO:0042802">
    <property type="term" value="F:identical protein binding"/>
    <property type="evidence" value="ECO:0007669"/>
    <property type="project" value="UniProtKB-ARBA"/>
</dbReference>
<comment type="subcellular location">
    <subcellularLocation>
        <location evidence="2 15">Cytoplasm</location>
    </subcellularLocation>
</comment>
<dbReference type="InterPro" id="IPR041650">
    <property type="entry name" value="HEPN_Swt1"/>
</dbReference>
<dbReference type="Proteomes" id="UP000010478">
    <property type="component" value="Chromosome"/>
</dbReference>
<evidence type="ECO:0000256" key="15">
    <source>
        <dbReference type="HAMAP-Rule" id="MF_00104"/>
    </source>
</evidence>
<dbReference type="SMART" id="SM00358">
    <property type="entry name" value="DSRM"/>
    <property type="match status" value="1"/>
</dbReference>
<comment type="similarity">
    <text evidence="3">Belongs to the ribonuclease III family.</text>
</comment>
<evidence type="ECO:0000259" key="17">
    <source>
        <dbReference type="PROSITE" id="PS50142"/>
    </source>
</evidence>
<dbReference type="EC" id="3.1.26.3" evidence="15"/>
<keyword evidence="6 15" id="KW-0698">rRNA processing</keyword>
<keyword evidence="15" id="KW-0699">rRNA-binding</keyword>
<name>K9VI30_9CYAN</name>
<dbReference type="HAMAP" id="MF_00104">
    <property type="entry name" value="RNase_III"/>
    <property type="match status" value="1"/>
</dbReference>
<dbReference type="STRING" id="179408.Osc7112_2759"/>
<proteinExistence type="inferred from homology"/>
<evidence type="ECO:0000256" key="4">
    <source>
        <dbReference type="ARBA" id="ARBA00011738"/>
    </source>
</evidence>
<evidence type="ECO:0000256" key="9">
    <source>
        <dbReference type="ARBA" id="ARBA00022722"/>
    </source>
</evidence>
<keyword evidence="19" id="KW-1185">Reference proteome</keyword>